<dbReference type="GO" id="GO:0003887">
    <property type="term" value="F:DNA-directed DNA polymerase activity"/>
    <property type="evidence" value="ECO:0007669"/>
    <property type="project" value="UniProtKB-KW"/>
</dbReference>
<keyword evidence="7" id="KW-0234">DNA repair</keyword>
<dbReference type="GO" id="GO:0006260">
    <property type="term" value="P:DNA replication"/>
    <property type="evidence" value="ECO:0007669"/>
    <property type="project" value="UniProtKB-KW"/>
</dbReference>
<dbReference type="InterPro" id="IPR011708">
    <property type="entry name" value="DNA_pol3_alpha_NTPase_dom"/>
</dbReference>
<evidence type="ECO:0000259" key="8">
    <source>
        <dbReference type="Pfam" id="PF07733"/>
    </source>
</evidence>
<evidence type="ECO:0000256" key="4">
    <source>
        <dbReference type="ARBA" id="ARBA00022705"/>
    </source>
</evidence>
<protein>
    <submittedName>
        <fullName evidence="10">Uncharacterized protein</fullName>
    </submittedName>
</protein>
<evidence type="ECO:0000256" key="5">
    <source>
        <dbReference type="ARBA" id="ARBA00022763"/>
    </source>
</evidence>
<proteinExistence type="predicted"/>
<evidence type="ECO:0000256" key="3">
    <source>
        <dbReference type="ARBA" id="ARBA00022695"/>
    </source>
</evidence>
<dbReference type="AlphaFoldDB" id="A0A6C0APA9"/>
<evidence type="ECO:0000313" key="10">
    <source>
        <dbReference type="EMBL" id="QHS81634.1"/>
    </source>
</evidence>
<dbReference type="InterPro" id="IPR040982">
    <property type="entry name" value="DNA_pol3_finger"/>
</dbReference>
<keyword evidence="1" id="KW-0963">Cytoplasm</keyword>
<reference evidence="10" key="1">
    <citation type="journal article" date="2020" name="Nature">
        <title>Giant virus diversity and host interactions through global metagenomics.</title>
        <authorList>
            <person name="Schulz F."/>
            <person name="Roux S."/>
            <person name="Paez-Espino D."/>
            <person name="Jungbluth S."/>
            <person name="Walsh D.A."/>
            <person name="Denef V.J."/>
            <person name="McMahon K.D."/>
            <person name="Konstantinidis K.T."/>
            <person name="Eloe-Fadrosh E.A."/>
            <person name="Kyrpides N.C."/>
            <person name="Woyke T."/>
        </authorList>
    </citation>
    <scope>NUCLEOTIDE SEQUENCE</scope>
    <source>
        <strain evidence="10">GVMAG-S-1101164-72</strain>
    </source>
</reference>
<keyword evidence="4" id="KW-0235">DNA replication</keyword>
<evidence type="ECO:0000259" key="9">
    <source>
        <dbReference type="Pfam" id="PF17657"/>
    </source>
</evidence>
<keyword evidence="3" id="KW-0548">Nucleotidyltransferase</keyword>
<keyword evidence="5" id="KW-0227">DNA damage</keyword>
<evidence type="ECO:0000256" key="2">
    <source>
        <dbReference type="ARBA" id="ARBA00022679"/>
    </source>
</evidence>
<feature type="domain" description="DNA polymerase III alpha subunit finger" evidence="9">
    <location>
        <begin position="245"/>
        <end position="383"/>
    </location>
</feature>
<dbReference type="PANTHER" id="PTHR32294">
    <property type="entry name" value="DNA POLYMERASE III SUBUNIT ALPHA"/>
    <property type="match status" value="1"/>
</dbReference>
<sequence length="637" mass="71817">MESGHSSDILTPSFIRECPSDPDYKARLQQEFQLIDRNRFTKVFLQVQVIMGLCRRLDIPHILRGSAGSSLVCYLMGISHTDPLKYNMEIARFMNEGRTDMPDIDLDIPYNRRDELYAAIGARWPGQVARISNHVRYKYKSALREALHIHAPTVPYRKGARLASMVPDPELAATIQKSLFDMLGTVRTESLHCGGIVIFDGPVPSELVLKADGILPQIKLDKDETEHAGLIKIDVLSNRGLAQWREASGAKRSLLDYPEYDKDVAKLFASGNTIGITFGESRGQRSIYRRLKPKNIPDIAVALALIRPAAAAAGRKSEYLSMTDKERATKQPIVYDDDALVKIRTVYEHCYKDLAKGKLDSMADRVRKAFAKQKYKECDAFERLCKDHGIADVDRLVDDLDQLQYYSFCKSHALSYAQLVWALAYEKINHPHEFWIATLNHCQSEYRTWVHWREAKLSGLMLTRGPPPYHLGHTGSGKPIIRSSSMEQMLIIPDNHPSQILRDYKTLGYWCGAEFIPGCYMRISPIKQRTLAVRNNTLAMAKPEYLVEFCGLIATGRVVHRDTDGEESSDVNNVTLICIGTDNGIYVDLIMKGNKGHLLGYVAVKGTATTTDSRLCEHLEVDTIRGVSLKQLLDSRV</sequence>
<dbReference type="Pfam" id="PF07733">
    <property type="entry name" value="DNA_pol3_alpha"/>
    <property type="match status" value="1"/>
</dbReference>
<feature type="domain" description="Bacterial DNA polymerase III alpha subunit NTPase" evidence="8">
    <location>
        <begin position="21"/>
        <end position="236"/>
    </location>
</feature>
<evidence type="ECO:0000256" key="7">
    <source>
        <dbReference type="ARBA" id="ARBA00023204"/>
    </source>
</evidence>
<dbReference type="EMBL" id="MN740759">
    <property type="protein sequence ID" value="QHS81634.1"/>
    <property type="molecule type" value="Genomic_DNA"/>
</dbReference>
<dbReference type="GO" id="GO:0008408">
    <property type="term" value="F:3'-5' exonuclease activity"/>
    <property type="evidence" value="ECO:0007669"/>
    <property type="project" value="InterPro"/>
</dbReference>
<keyword evidence="6" id="KW-0239">DNA-directed DNA polymerase</keyword>
<organism evidence="10">
    <name type="scientific">viral metagenome</name>
    <dbReference type="NCBI Taxonomy" id="1070528"/>
    <lineage>
        <taxon>unclassified sequences</taxon>
        <taxon>metagenomes</taxon>
        <taxon>organismal metagenomes</taxon>
    </lineage>
</organism>
<evidence type="ECO:0000256" key="6">
    <source>
        <dbReference type="ARBA" id="ARBA00022932"/>
    </source>
</evidence>
<dbReference type="PANTHER" id="PTHR32294:SF4">
    <property type="entry name" value="ERROR-PRONE DNA POLYMERASE"/>
    <property type="match status" value="1"/>
</dbReference>
<dbReference type="GO" id="GO:0006281">
    <property type="term" value="P:DNA repair"/>
    <property type="evidence" value="ECO:0007669"/>
    <property type="project" value="UniProtKB-KW"/>
</dbReference>
<dbReference type="InterPro" id="IPR004805">
    <property type="entry name" value="DnaE2/DnaE/PolC"/>
</dbReference>
<evidence type="ECO:0000256" key="1">
    <source>
        <dbReference type="ARBA" id="ARBA00022490"/>
    </source>
</evidence>
<keyword evidence="2" id="KW-0808">Transferase</keyword>
<dbReference type="Pfam" id="PF17657">
    <property type="entry name" value="DNA_pol3_finger"/>
    <property type="match status" value="1"/>
</dbReference>
<accession>A0A6C0APA9</accession>
<name>A0A6C0APA9_9ZZZZ</name>